<comment type="caution">
    <text evidence="4">The sequence shown here is derived from an EMBL/GenBank/DDBJ whole genome shotgun (WGS) entry which is preliminary data.</text>
</comment>
<dbReference type="SUPFAM" id="SSF69786">
    <property type="entry name" value="YggU-like"/>
    <property type="match status" value="1"/>
</dbReference>
<dbReference type="Pfam" id="PF02594">
    <property type="entry name" value="DUF167"/>
    <property type="match status" value="1"/>
</dbReference>
<keyword evidence="5" id="KW-1185">Reference proteome</keyword>
<dbReference type="InterPro" id="IPR003746">
    <property type="entry name" value="DUF167"/>
</dbReference>
<dbReference type="Proteomes" id="UP000297604">
    <property type="component" value="Unassembled WGS sequence"/>
</dbReference>
<dbReference type="Gene3D" id="3.30.1200.10">
    <property type="entry name" value="YggU-like"/>
    <property type="match status" value="1"/>
</dbReference>
<gene>
    <name evidence="4" type="ORF">E3O46_02400</name>
</gene>
<dbReference type="PANTHER" id="PTHR13420">
    <property type="entry name" value="UPF0235 PROTEIN C15ORF40"/>
    <property type="match status" value="1"/>
</dbReference>
<evidence type="ECO:0000313" key="4">
    <source>
        <dbReference type="EMBL" id="TFC23091.1"/>
    </source>
</evidence>
<dbReference type="EMBL" id="SOFS01000008">
    <property type="protein sequence ID" value="TFC23091.1"/>
    <property type="molecule type" value="Genomic_DNA"/>
</dbReference>
<sequence length="117" mass="12621">MGHSRPDDRRPLALKGRVFRRQSVTRTVNLTVHVKPGSRKGPLVAVDDPDSLGTPAATSAPTDASLTVYLQQRAVEGAANDALVKLLAKHFAVSKSAVTIVRGHTSRVKHVRIDHES</sequence>
<evidence type="ECO:0000313" key="5">
    <source>
        <dbReference type="Proteomes" id="UP000297604"/>
    </source>
</evidence>
<evidence type="ECO:0000256" key="3">
    <source>
        <dbReference type="SAM" id="MobiDB-lite"/>
    </source>
</evidence>
<proteinExistence type="inferred from homology"/>
<feature type="region of interest" description="Disordered" evidence="3">
    <location>
        <begin position="37"/>
        <end position="60"/>
    </location>
</feature>
<organism evidence="4 5">
    <name type="scientific">Cryobacterium glucosi</name>
    <dbReference type="NCBI Taxonomy" id="1259175"/>
    <lineage>
        <taxon>Bacteria</taxon>
        <taxon>Bacillati</taxon>
        <taxon>Actinomycetota</taxon>
        <taxon>Actinomycetes</taxon>
        <taxon>Micrococcales</taxon>
        <taxon>Microbacteriaceae</taxon>
        <taxon>Cryobacterium</taxon>
    </lineage>
</organism>
<dbReference type="InterPro" id="IPR036591">
    <property type="entry name" value="YggU-like_sf"/>
</dbReference>
<evidence type="ECO:0000256" key="1">
    <source>
        <dbReference type="ARBA" id="ARBA00010364"/>
    </source>
</evidence>
<accession>A0ABY2IRS3</accession>
<dbReference type="SMART" id="SM01152">
    <property type="entry name" value="DUF167"/>
    <property type="match status" value="1"/>
</dbReference>
<comment type="similarity">
    <text evidence="1 2">Belongs to the UPF0235 family.</text>
</comment>
<name>A0ABY2IRS3_9MICO</name>
<dbReference type="PANTHER" id="PTHR13420:SF7">
    <property type="entry name" value="UPF0235 PROTEIN C15ORF40"/>
    <property type="match status" value="1"/>
</dbReference>
<dbReference type="NCBIfam" id="TIGR00251">
    <property type="entry name" value="DUF167 family protein"/>
    <property type="match status" value="1"/>
</dbReference>
<protein>
    <recommendedName>
        <fullName evidence="2">UPF0235 protein E3O46_02400</fullName>
    </recommendedName>
</protein>
<dbReference type="HAMAP" id="MF_00634">
    <property type="entry name" value="UPF0235"/>
    <property type="match status" value="1"/>
</dbReference>
<reference evidence="4 5" key="1">
    <citation type="submission" date="2019-03" db="EMBL/GenBank/DDBJ databases">
        <title>Genomics of glacier-inhabiting Cryobacterium strains.</title>
        <authorList>
            <person name="Liu Q."/>
            <person name="Xin Y.-H."/>
        </authorList>
    </citation>
    <scope>NUCLEOTIDE SEQUENCE [LARGE SCALE GENOMIC DNA]</scope>
    <source>
        <strain evidence="4 5">MDB1-5</strain>
    </source>
</reference>
<evidence type="ECO:0000256" key="2">
    <source>
        <dbReference type="HAMAP-Rule" id="MF_00634"/>
    </source>
</evidence>